<evidence type="ECO:0000313" key="2">
    <source>
        <dbReference type="EMBL" id="KJP87803.1"/>
    </source>
</evidence>
<gene>
    <name evidence="2" type="ORF">AK88_02559</name>
</gene>
<dbReference type="AlphaFoldDB" id="A0A0D9QLH4"/>
<organism evidence="2 3">
    <name type="scientific">Plasmodium fragile</name>
    <dbReference type="NCBI Taxonomy" id="5857"/>
    <lineage>
        <taxon>Eukaryota</taxon>
        <taxon>Sar</taxon>
        <taxon>Alveolata</taxon>
        <taxon>Apicomplexa</taxon>
        <taxon>Aconoidasida</taxon>
        <taxon>Haemosporida</taxon>
        <taxon>Plasmodiidae</taxon>
        <taxon>Plasmodium</taxon>
        <taxon>Plasmodium (Plasmodium)</taxon>
    </lineage>
</organism>
<feature type="transmembrane region" description="Helical" evidence="1">
    <location>
        <begin position="75"/>
        <end position="95"/>
    </location>
</feature>
<proteinExistence type="predicted"/>
<dbReference type="OMA" id="FSCIRTS"/>
<dbReference type="EMBL" id="KQ001669">
    <property type="protein sequence ID" value="KJP87803.1"/>
    <property type="molecule type" value="Genomic_DNA"/>
</dbReference>
<keyword evidence="1" id="KW-0472">Membrane</keyword>
<protein>
    <submittedName>
        <fullName evidence="2">Uncharacterized protein</fullName>
    </submittedName>
</protein>
<keyword evidence="1" id="KW-1133">Transmembrane helix</keyword>
<feature type="transmembrane region" description="Helical" evidence="1">
    <location>
        <begin position="43"/>
        <end position="69"/>
    </location>
</feature>
<dbReference type="GeneID" id="24267873"/>
<reference evidence="2 3" key="1">
    <citation type="submission" date="2014-03" db="EMBL/GenBank/DDBJ databases">
        <title>The Genome Sequence of Plasmodium fragile nilgiri.</title>
        <authorList>
            <consortium name="The Broad Institute Genomics Platform"/>
            <consortium name="The Broad Institute Genome Sequencing Center for Infectious Disease"/>
            <person name="Neafsey D."/>
            <person name="Duraisingh M."/>
            <person name="Young S.K."/>
            <person name="Zeng Q."/>
            <person name="Gargeya S."/>
            <person name="Abouelleil A."/>
            <person name="Alvarado L."/>
            <person name="Chapman S.B."/>
            <person name="Gainer-Dewar J."/>
            <person name="Goldberg J."/>
            <person name="Griggs A."/>
            <person name="Gujja S."/>
            <person name="Hansen M."/>
            <person name="Howarth C."/>
            <person name="Imamovic A."/>
            <person name="Larimer J."/>
            <person name="Pearson M."/>
            <person name="Poon T.W."/>
            <person name="Priest M."/>
            <person name="Roberts A."/>
            <person name="Saif S."/>
            <person name="Shea T."/>
            <person name="Sykes S."/>
            <person name="Wortman J."/>
            <person name="Nusbaum C."/>
            <person name="Birren B."/>
        </authorList>
    </citation>
    <scope>NUCLEOTIDE SEQUENCE [LARGE SCALE GENOMIC DNA]</scope>
    <source>
        <strain evidence="3">nilgiri</strain>
    </source>
</reference>
<dbReference type="VEuPathDB" id="PlasmoDB:AK88_02559"/>
<dbReference type="OrthoDB" id="372340at2759"/>
<evidence type="ECO:0000256" key="1">
    <source>
        <dbReference type="SAM" id="Phobius"/>
    </source>
</evidence>
<evidence type="ECO:0000313" key="3">
    <source>
        <dbReference type="Proteomes" id="UP000054561"/>
    </source>
</evidence>
<accession>A0A0D9QLH4</accession>
<name>A0A0D9QLH4_PLAFR</name>
<sequence length="228" mass="26634">MNDNSEHLLLFYDAYKDNRNKWGIGLNKLNIHIDNYKTSKTKLFLYALWNILIFIYMLEFCVNLFFHLSVSHGNLVSNSIISFSLLDSILVILLTSQGVHAYSNDKSTELHTCAKYFHVLSIWCSVKLLVYVFIAILSFALLPSDKLNHLFYFYGTKGVYFNYFIEIVITVNVIKSVLTFFTGQKLQYILSCIRTSTILKSKIRKDLEKQSFLFEDHTYGTFMTDMRE</sequence>
<keyword evidence="1" id="KW-0812">Transmembrane</keyword>
<dbReference type="Proteomes" id="UP000054561">
    <property type="component" value="Unassembled WGS sequence"/>
</dbReference>
<feature type="transmembrane region" description="Helical" evidence="1">
    <location>
        <begin position="116"/>
        <end position="140"/>
    </location>
</feature>
<keyword evidence="3" id="KW-1185">Reference proteome</keyword>
<feature type="transmembrane region" description="Helical" evidence="1">
    <location>
        <begin position="160"/>
        <end position="181"/>
    </location>
</feature>
<dbReference type="RefSeq" id="XP_012335607.1">
    <property type="nucleotide sequence ID" value="XM_012480184.1"/>
</dbReference>